<dbReference type="Pfam" id="PF08544">
    <property type="entry name" value="GHMP_kinases_C"/>
    <property type="match status" value="1"/>
</dbReference>
<dbReference type="GO" id="GO:0006364">
    <property type="term" value="P:rRNA processing"/>
    <property type="evidence" value="ECO:0007669"/>
    <property type="project" value="UniProtKB-KW"/>
</dbReference>
<evidence type="ECO:0000259" key="18">
    <source>
        <dbReference type="Pfam" id="PF09384"/>
    </source>
</evidence>
<dbReference type="PANTHER" id="PTHR19924:SF26">
    <property type="entry name" value="U3 SMALL NUCLEOLAR RNA-ASSOCIATED PROTEIN 15 HOMOLOG"/>
    <property type="match status" value="1"/>
</dbReference>
<evidence type="ECO:0000256" key="14">
    <source>
        <dbReference type="ARBA" id="ARBA00045437"/>
    </source>
</evidence>
<evidence type="ECO:0000256" key="10">
    <source>
        <dbReference type="ARBA" id="ARBA00022840"/>
    </source>
</evidence>
<evidence type="ECO:0000259" key="17">
    <source>
        <dbReference type="Pfam" id="PF08544"/>
    </source>
</evidence>
<dbReference type="CDD" id="cd00200">
    <property type="entry name" value="WD40"/>
    <property type="match status" value="1"/>
</dbReference>
<dbReference type="GO" id="GO:0046872">
    <property type="term" value="F:metal ion binding"/>
    <property type="evidence" value="ECO:0007669"/>
    <property type="project" value="UniProtKB-KW"/>
</dbReference>
<evidence type="ECO:0000313" key="21">
    <source>
        <dbReference type="Proteomes" id="UP000198287"/>
    </source>
</evidence>
<gene>
    <name evidence="20" type="ORF">Fcan01_02911</name>
</gene>
<dbReference type="InterPro" id="IPR006204">
    <property type="entry name" value="GHMP_kinase_N_dom"/>
</dbReference>
<dbReference type="Proteomes" id="UP000198287">
    <property type="component" value="Unassembled WGS sequence"/>
</dbReference>
<dbReference type="Gene3D" id="3.30.230.10">
    <property type="match status" value="1"/>
</dbReference>
<dbReference type="Pfam" id="PF00400">
    <property type="entry name" value="WD40"/>
    <property type="match status" value="4"/>
</dbReference>
<dbReference type="GO" id="GO:0004335">
    <property type="term" value="F:galactokinase activity"/>
    <property type="evidence" value="ECO:0007669"/>
    <property type="project" value="InterPro"/>
</dbReference>
<dbReference type="InterPro" id="IPR015943">
    <property type="entry name" value="WD40/YVTN_repeat-like_dom_sf"/>
</dbReference>
<evidence type="ECO:0000259" key="19">
    <source>
        <dbReference type="Pfam" id="PF10509"/>
    </source>
</evidence>
<dbReference type="NCBIfam" id="TIGR00131">
    <property type="entry name" value="gal_kin"/>
    <property type="match status" value="1"/>
</dbReference>
<dbReference type="Pfam" id="PF10509">
    <property type="entry name" value="GalKase_gal_bdg"/>
    <property type="match status" value="1"/>
</dbReference>
<keyword evidence="3" id="KW-0698">rRNA processing</keyword>
<feature type="repeat" description="WD" evidence="15">
    <location>
        <begin position="244"/>
        <end position="285"/>
    </location>
</feature>
<comment type="subcellular location">
    <subcellularLocation>
        <location evidence="1">Nucleus</location>
        <location evidence="1">Nucleolus</location>
    </subcellularLocation>
</comment>
<accession>A0A226F6X6</accession>
<dbReference type="InterPro" id="IPR014721">
    <property type="entry name" value="Ribsml_uS5_D2-typ_fold_subgr"/>
</dbReference>
<organism evidence="20 21">
    <name type="scientific">Folsomia candida</name>
    <name type="common">Springtail</name>
    <dbReference type="NCBI Taxonomy" id="158441"/>
    <lineage>
        <taxon>Eukaryota</taxon>
        <taxon>Metazoa</taxon>
        <taxon>Ecdysozoa</taxon>
        <taxon>Arthropoda</taxon>
        <taxon>Hexapoda</taxon>
        <taxon>Collembola</taxon>
        <taxon>Entomobryomorpha</taxon>
        <taxon>Isotomoidea</taxon>
        <taxon>Isotomidae</taxon>
        <taxon>Proisotominae</taxon>
        <taxon>Folsomia</taxon>
    </lineage>
</organism>
<evidence type="ECO:0000256" key="6">
    <source>
        <dbReference type="ARBA" id="ARBA00022723"/>
    </source>
</evidence>
<keyword evidence="11" id="KW-0460">Magnesium</keyword>
<keyword evidence="8" id="KW-0547">Nucleotide-binding</keyword>
<dbReference type="InterPro" id="IPR013750">
    <property type="entry name" value="GHMP_kinase_C_dom"/>
</dbReference>
<keyword evidence="21" id="KW-1185">Reference proteome</keyword>
<feature type="domain" description="GHMP kinase N-terminal" evidence="16">
    <location>
        <begin position="608"/>
        <end position="693"/>
    </location>
</feature>
<keyword evidence="6" id="KW-0479">Metal-binding</keyword>
<feature type="domain" description="Galactokinase N-terminal" evidence="19">
    <location>
        <begin position="524"/>
        <end position="559"/>
    </location>
</feature>
<comment type="function">
    <text evidence="14">Ribosome biogenesis factor. Involved in nucleolar processing of pre-18S ribosomal RNA. Required for optimal pre-ribosomal RNA transcription by RNA polymerase I. Part of the small subunit (SSU) processome, first precursor of the small eukaryotic ribosomal subunit. During the assembly of the SSU processome in the nucleolus, many ribosome biogenesis factors, an RNA chaperone and ribosomal proteins associate with the nascent pre-rRNA and work in concert to generate RNA folding, modifications, rearrangements and cleavage as well as targeted degradation of pre-ribosomal RNA by the RNA exosome.</text>
</comment>
<keyword evidence="12" id="KW-0539">Nucleus</keyword>
<keyword evidence="10" id="KW-0067">ATP-binding</keyword>
<evidence type="ECO:0000256" key="5">
    <source>
        <dbReference type="ARBA" id="ARBA00022679"/>
    </source>
</evidence>
<reference evidence="20 21" key="1">
    <citation type="submission" date="2015-12" db="EMBL/GenBank/DDBJ databases">
        <title>The genome of Folsomia candida.</title>
        <authorList>
            <person name="Faddeeva A."/>
            <person name="Derks M.F."/>
            <person name="Anvar Y."/>
            <person name="Smit S."/>
            <person name="Van Straalen N."/>
            <person name="Roelofs D."/>
        </authorList>
    </citation>
    <scope>NUCLEOTIDE SEQUENCE [LARGE SCALE GENOMIC DNA]</scope>
    <source>
        <strain evidence="20 21">VU population</strain>
        <tissue evidence="20">Whole body</tissue>
    </source>
</reference>
<dbReference type="InterPro" id="IPR018983">
    <property type="entry name" value="U3_snoRNA-assocProt_15_C"/>
</dbReference>
<keyword evidence="4 15" id="KW-0853">WD repeat</keyword>
<evidence type="ECO:0000256" key="12">
    <source>
        <dbReference type="ARBA" id="ARBA00023242"/>
    </source>
</evidence>
<dbReference type="Pfam" id="PF00288">
    <property type="entry name" value="GHMP_kinases_N"/>
    <property type="match status" value="1"/>
</dbReference>
<proteinExistence type="predicted"/>
<dbReference type="PANTHER" id="PTHR19924">
    <property type="entry name" value="UTP15 U3 SMALL NUCLEOLAR RNA-ASSOCIATED PROTEIN 15 FAMILY MEMBER"/>
    <property type="match status" value="1"/>
</dbReference>
<evidence type="ECO:0000256" key="9">
    <source>
        <dbReference type="ARBA" id="ARBA00022777"/>
    </source>
</evidence>
<dbReference type="GO" id="GO:0045943">
    <property type="term" value="P:positive regulation of transcription by RNA polymerase I"/>
    <property type="evidence" value="ECO:0007669"/>
    <property type="project" value="TreeGrafter"/>
</dbReference>
<dbReference type="PROSITE" id="PS00627">
    <property type="entry name" value="GHMP_KINASES_ATP"/>
    <property type="match status" value="1"/>
</dbReference>
<dbReference type="GO" id="GO:0005730">
    <property type="term" value="C:nucleolus"/>
    <property type="evidence" value="ECO:0007669"/>
    <property type="project" value="UniProtKB-SubCell"/>
</dbReference>
<evidence type="ECO:0000256" key="3">
    <source>
        <dbReference type="ARBA" id="ARBA00022552"/>
    </source>
</evidence>
<dbReference type="InterPro" id="IPR036554">
    <property type="entry name" value="GHMP_kinase_C_sf"/>
</dbReference>
<dbReference type="InterPro" id="IPR019539">
    <property type="entry name" value="GalKase_N"/>
</dbReference>
<dbReference type="OrthoDB" id="275179at2759"/>
<dbReference type="FunFam" id="3.30.70.890:FF:000001">
    <property type="entry name" value="Galactokinase"/>
    <property type="match status" value="1"/>
</dbReference>
<keyword evidence="9 20" id="KW-0418">Kinase</keyword>
<dbReference type="STRING" id="158441.A0A226F6X6"/>
<dbReference type="Gene3D" id="2.130.10.10">
    <property type="entry name" value="YVTN repeat-like/Quinoprotein amine dehydrogenase"/>
    <property type="match status" value="2"/>
</dbReference>
<dbReference type="PRINTS" id="PR00473">
    <property type="entry name" value="GALCTOKINASE"/>
</dbReference>
<evidence type="ECO:0000256" key="8">
    <source>
        <dbReference type="ARBA" id="ARBA00022741"/>
    </source>
</evidence>
<keyword evidence="5" id="KW-0808">Transferase</keyword>
<protein>
    <recommendedName>
        <fullName evidence="2">U3 small nucleolar RNA-associated protein 15 homolog</fullName>
    </recommendedName>
</protein>
<feature type="domain" description="U3 small nucleolar RNA-associated protein 15 C-terminal" evidence="18">
    <location>
        <begin position="354"/>
        <end position="491"/>
    </location>
</feature>
<dbReference type="InterPro" id="IPR000705">
    <property type="entry name" value="Galactokinase"/>
</dbReference>
<dbReference type="InterPro" id="IPR036322">
    <property type="entry name" value="WD40_repeat_dom_sf"/>
</dbReference>
<dbReference type="PROSITE" id="PS50294">
    <property type="entry name" value="WD_REPEATS_REGION"/>
    <property type="match status" value="3"/>
</dbReference>
<dbReference type="InterPro" id="IPR006203">
    <property type="entry name" value="GHMP_knse_ATP-bd_CS"/>
</dbReference>
<evidence type="ECO:0000256" key="11">
    <source>
        <dbReference type="ARBA" id="ARBA00022842"/>
    </source>
</evidence>
<dbReference type="PRINTS" id="PR00959">
    <property type="entry name" value="MEVGALKINASE"/>
</dbReference>
<feature type="repeat" description="WD" evidence="15">
    <location>
        <begin position="118"/>
        <end position="159"/>
    </location>
</feature>
<sequence>MSSFKKTYVSPFDRHSLPLSGDALYWKQFTAPILLKEINSIDYIDVSPIEPNFVAVTCSARVQLYHPITRMVHKNYNRFKGAAHGAVFRNDGRLLLAGSDEAAVRLFDVSSKHLLRVFKGHQSAVHRCQFLPTDHQILSFSDDKSIMQWDISSEAMLHKFEGHTDYVRSAATIPSTPNLFVSGSYDHTVRVWDKREQVDVINVNHQSPVESILVTNNGSLLLTAGSTEIRVWDLLAGGRLLSKISQHHKTITSLRFASGGKRLLSASLDRHVKVYDMSNFEVIRTFDYSSPILSLGISPSDQTLIVGMADGIIAISRKEEESIKDEQENSSKIIQEKRRKSKTYSTFVETEFGIKEDVVQKDKKYDAYLRRFRYSKALDEVMNDHYYLRNPAVTVAVCQELIRRDGLKTALAGRSGRSLTRVLRFLIKYLGRPRFMRILLHVADNVVDLYANKVGEDPTTDQLFLKLHDEVTKETKYMTELMEVKGCLNMLTAEFIQPNKLLLHCIRMEVVESLPDLVLKCKNAFAKEFGCDPIVGAKAPGRVNIIGEHTDYNDGYAIPLYSVMVGRYNGTSKIRIATSAEVDNPKRVEFDTPSKENPLTQGEPKWANYVKGVLHHFSHDISGFDAFIISNVPLGGGLSSSASVEVVTCTFLEALTGKSLLLADKALLCQKAEHTFANMPCGIMDQFISCMGKANSALLIDCRSLETKTVTLEGGKSDVDDSVAFLVVNSNVKHQLSGSEYPQRRGDCFKAAELLGVKSLRDANMTALRDKRDELGERVYKRGLHVVSEIERCTKAVKAIEERQLEELGRLMYQSHVSLRDLYEVSCPELDELVDITMITPGVYGSRMTGGGFGGCIVALVKASQAPKIVEEIHKNYSKKATCYVFNGVDGASQIQL</sequence>
<evidence type="ECO:0000256" key="13">
    <source>
        <dbReference type="ARBA" id="ARBA00023277"/>
    </source>
</evidence>
<dbReference type="EMBL" id="LNIX01000001">
    <property type="protein sequence ID" value="OXA64616.1"/>
    <property type="molecule type" value="Genomic_DNA"/>
</dbReference>
<dbReference type="GO" id="GO:0006012">
    <property type="term" value="P:galactose metabolic process"/>
    <property type="evidence" value="ECO:0007669"/>
    <property type="project" value="InterPro"/>
</dbReference>
<dbReference type="InterPro" id="IPR019741">
    <property type="entry name" value="Galactokinase_CS"/>
</dbReference>
<dbReference type="PROSITE" id="PS50082">
    <property type="entry name" value="WD_REPEATS_2"/>
    <property type="match status" value="3"/>
</dbReference>
<dbReference type="PROSITE" id="PS00106">
    <property type="entry name" value="GALACTOKINASE"/>
    <property type="match status" value="1"/>
</dbReference>
<dbReference type="SMART" id="SM00320">
    <property type="entry name" value="WD40"/>
    <property type="match status" value="6"/>
</dbReference>
<evidence type="ECO:0000256" key="15">
    <source>
        <dbReference type="PROSITE-ProRule" id="PRU00221"/>
    </source>
</evidence>
<dbReference type="SUPFAM" id="SSF50978">
    <property type="entry name" value="WD40 repeat-like"/>
    <property type="match status" value="1"/>
</dbReference>
<dbReference type="AlphaFoldDB" id="A0A226F6X6"/>
<evidence type="ECO:0000256" key="4">
    <source>
        <dbReference type="ARBA" id="ARBA00022574"/>
    </source>
</evidence>
<evidence type="ECO:0000256" key="7">
    <source>
        <dbReference type="ARBA" id="ARBA00022737"/>
    </source>
</evidence>
<dbReference type="SUPFAM" id="SSF55060">
    <property type="entry name" value="GHMP Kinase, C-terminal domain"/>
    <property type="match status" value="1"/>
</dbReference>
<evidence type="ECO:0000256" key="2">
    <source>
        <dbReference type="ARBA" id="ARBA00018260"/>
    </source>
</evidence>
<dbReference type="InterPro" id="IPR001680">
    <property type="entry name" value="WD40_rpt"/>
</dbReference>
<dbReference type="Gene3D" id="3.30.70.890">
    <property type="entry name" value="GHMP kinase, C-terminal domain"/>
    <property type="match status" value="1"/>
</dbReference>
<keyword evidence="7" id="KW-0677">Repeat</keyword>
<dbReference type="FunFam" id="3.30.230.10:FF:000040">
    <property type="entry name" value="Galactokinase 1"/>
    <property type="match status" value="1"/>
</dbReference>
<evidence type="ECO:0000313" key="20">
    <source>
        <dbReference type="EMBL" id="OXA64616.1"/>
    </source>
</evidence>
<feature type="domain" description="GHMP kinase C-terminal" evidence="17">
    <location>
        <begin position="796"/>
        <end position="878"/>
    </location>
</feature>
<dbReference type="InterPro" id="IPR020568">
    <property type="entry name" value="Ribosomal_Su5_D2-typ_SF"/>
</dbReference>
<dbReference type="GO" id="GO:0005524">
    <property type="term" value="F:ATP binding"/>
    <property type="evidence" value="ECO:0007669"/>
    <property type="project" value="UniProtKB-KW"/>
</dbReference>
<dbReference type="Pfam" id="PF09384">
    <property type="entry name" value="UTP15_C"/>
    <property type="match status" value="1"/>
</dbReference>
<name>A0A226F6X6_FOLCA</name>
<evidence type="ECO:0000259" key="16">
    <source>
        <dbReference type="Pfam" id="PF00288"/>
    </source>
</evidence>
<dbReference type="SUPFAM" id="SSF54211">
    <property type="entry name" value="Ribosomal protein S5 domain 2-like"/>
    <property type="match status" value="1"/>
</dbReference>
<feature type="repeat" description="WD" evidence="15">
    <location>
        <begin position="160"/>
        <end position="193"/>
    </location>
</feature>
<comment type="caution">
    <text evidence="20">The sequence shown here is derived from an EMBL/GenBank/DDBJ whole genome shotgun (WGS) entry which is preliminary data.</text>
</comment>
<evidence type="ECO:0000256" key="1">
    <source>
        <dbReference type="ARBA" id="ARBA00004604"/>
    </source>
</evidence>
<keyword evidence="13" id="KW-0119">Carbohydrate metabolism</keyword>